<organism evidence="1 2">
    <name type="scientific">Rhizobium lentis</name>
    <dbReference type="NCBI Taxonomy" id="1138194"/>
    <lineage>
        <taxon>Bacteria</taxon>
        <taxon>Pseudomonadati</taxon>
        <taxon>Pseudomonadota</taxon>
        <taxon>Alphaproteobacteria</taxon>
        <taxon>Hyphomicrobiales</taxon>
        <taxon>Rhizobiaceae</taxon>
        <taxon>Rhizobium/Agrobacterium group</taxon>
        <taxon>Rhizobium</taxon>
    </lineage>
</organism>
<proteinExistence type="predicted"/>
<comment type="caution">
    <text evidence="1">The sequence shown here is derived from an EMBL/GenBank/DDBJ whole genome shotgun (WGS) entry which is preliminary data.</text>
</comment>
<gene>
    <name evidence="1" type="ORF">GGI59_006311</name>
</gene>
<protein>
    <submittedName>
        <fullName evidence="1">Uncharacterized protein</fullName>
    </submittedName>
</protein>
<reference evidence="1 2" key="1">
    <citation type="submission" date="2020-08" db="EMBL/GenBank/DDBJ databases">
        <title>Genomic Encyclopedia of Type Strains, Phase IV (KMG-V): Genome sequencing to study the core and pangenomes of soil and plant-associated prokaryotes.</title>
        <authorList>
            <person name="Whitman W."/>
        </authorList>
    </citation>
    <scope>NUCLEOTIDE SEQUENCE [LARGE SCALE GENOMIC DNA]</scope>
    <source>
        <strain evidence="1 2">SEMIA 4034</strain>
    </source>
</reference>
<sequence>MTPTQQRLEADDSLRHLHQRLIFDEELPLLEGHTQTAPQRLTLLQHDHHREVERSRPAASIVLGSIERDVGCLHQLFAVIAIGRRNGNSHACADKYIDPVDGEWLFERADQGSSQVFGLRRLIPAPLNDGEFVARKSVGGFTRREVSLGSVPPSF</sequence>
<dbReference type="AlphaFoldDB" id="A0A7W8XKK6"/>
<dbReference type="Proteomes" id="UP000528824">
    <property type="component" value="Unassembled WGS sequence"/>
</dbReference>
<keyword evidence="2" id="KW-1185">Reference proteome</keyword>
<dbReference type="EMBL" id="JACHBC010000026">
    <property type="protein sequence ID" value="MBB5564602.1"/>
    <property type="molecule type" value="Genomic_DNA"/>
</dbReference>
<evidence type="ECO:0000313" key="2">
    <source>
        <dbReference type="Proteomes" id="UP000528824"/>
    </source>
</evidence>
<accession>A0A7W8XKK6</accession>
<name>A0A7W8XKK6_9HYPH</name>
<evidence type="ECO:0000313" key="1">
    <source>
        <dbReference type="EMBL" id="MBB5564602.1"/>
    </source>
</evidence>